<evidence type="ECO:0000256" key="6">
    <source>
        <dbReference type="ARBA" id="ARBA00023034"/>
    </source>
</evidence>
<dbReference type="PANTHER" id="PTHR12791">
    <property type="entry name" value="GOLGI SNARE BET1-RELATED"/>
    <property type="match status" value="1"/>
</dbReference>
<evidence type="ECO:0000259" key="12">
    <source>
        <dbReference type="PROSITE" id="PS50192"/>
    </source>
</evidence>
<evidence type="ECO:0000256" key="10">
    <source>
        <dbReference type="SAM" id="MobiDB-lite"/>
    </source>
</evidence>
<dbReference type="InterPro" id="IPR015260">
    <property type="entry name" value="Syntaxin-6/10/61_N"/>
</dbReference>
<reference evidence="13 14" key="1">
    <citation type="submission" date="2024-10" db="EMBL/GenBank/DDBJ databases">
        <title>Updated reference genomes for cyclostephanoid diatoms.</title>
        <authorList>
            <person name="Roberts W.R."/>
            <person name="Alverson A.J."/>
        </authorList>
    </citation>
    <scope>NUCLEOTIDE SEQUENCE [LARGE SCALE GENOMIC DNA]</scope>
    <source>
        <strain evidence="13 14">AJA010-31</strain>
    </source>
</reference>
<evidence type="ECO:0000256" key="4">
    <source>
        <dbReference type="ARBA" id="ARBA00022927"/>
    </source>
</evidence>
<accession>A0ABD3QUX0</accession>
<evidence type="ECO:0000256" key="8">
    <source>
        <dbReference type="ARBA" id="ARBA00037801"/>
    </source>
</evidence>
<name>A0ABD3QUX0_9STRA</name>
<comment type="subcellular location">
    <subcellularLocation>
        <location evidence="8">Golgi apparatus</location>
        <location evidence="8">trans-Golgi network membrane</location>
        <topology evidence="8">Single-pass type IV membrane protein</topology>
    </subcellularLocation>
</comment>
<evidence type="ECO:0000313" key="13">
    <source>
        <dbReference type="EMBL" id="KAL3803989.1"/>
    </source>
</evidence>
<dbReference type="Pfam" id="PF09177">
    <property type="entry name" value="STX6_10_61_N"/>
    <property type="match status" value="1"/>
</dbReference>
<feature type="region of interest" description="Disordered" evidence="10">
    <location>
        <begin position="243"/>
        <end position="272"/>
    </location>
</feature>
<keyword evidence="6" id="KW-0333">Golgi apparatus</keyword>
<feature type="compositionally biased region" description="Polar residues" evidence="10">
    <location>
        <begin position="244"/>
        <end position="258"/>
    </location>
</feature>
<evidence type="ECO:0000256" key="2">
    <source>
        <dbReference type="ARBA" id="ARBA00022448"/>
    </source>
</evidence>
<dbReference type="InterPro" id="IPR000727">
    <property type="entry name" value="T_SNARE_dom"/>
</dbReference>
<feature type="coiled-coil region" evidence="9">
    <location>
        <begin position="308"/>
        <end position="335"/>
    </location>
</feature>
<evidence type="ECO:0000313" key="14">
    <source>
        <dbReference type="Proteomes" id="UP001530400"/>
    </source>
</evidence>
<evidence type="ECO:0000256" key="9">
    <source>
        <dbReference type="SAM" id="Coils"/>
    </source>
</evidence>
<dbReference type="CDD" id="cd21443">
    <property type="entry name" value="SNARE_NTD_STX6_STX10"/>
    <property type="match status" value="1"/>
</dbReference>
<feature type="compositionally biased region" description="Low complexity" evidence="10">
    <location>
        <begin position="16"/>
        <end position="26"/>
    </location>
</feature>
<evidence type="ECO:0000256" key="1">
    <source>
        <dbReference type="ARBA" id="ARBA00009063"/>
    </source>
</evidence>
<dbReference type="Gene3D" id="1.20.58.90">
    <property type="match status" value="1"/>
</dbReference>
<dbReference type="PROSITE" id="PS50192">
    <property type="entry name" value="T_SNARE"/>
    <property type="match status" value="1"/>
</dbReference>
<proteinExistence type="inferred from homology"/>
<dbReference type="Proteomes" id="UP001530400">
    <property type="component" value="Unassembled WGS sequence"/>
</dbReference>
<keyword evidence="7 11" id="KW-0472">Membrane</keyword>
<feature type="transmembrane region" description="Helical" evidence="11">
    <location>
        <begin position="348"/>
        <end position="367"/>
    </location>
</feature>
<keyword evidence="2" id="KW-0813">Transport</keyword>
<dbReference type="GO" id="GO:0005794">
    <property type="term" value="C:Golgi apparatus"/>
    <property type="evidence" value="ECO:0007669"/>
    <property type="project" value="UniProtKB-SubCell"/>
</dbReference>
<evidence type="ECO:0000256" key="3">
    <source>
        <dbReference type="ARBA" id="ARBA00022692"/>
    </source>
</evidence>
<feature type="domain" description="T-SNARE coiled-coil homology" evidence="12">
    <location>
        <begin position="277"/>
        <end position="339"/>
    </location>
</feature>
<organism evidence="13 14">
    <name type="scientific">Cyclotella atomus</name>
    <dbReference type="NCBI Taxonomy" id="382360"/>
    <lineage>
        <taxon>Eukaryota</taxon>
        <taxon>Sar</taxon>
        <taxon>Stramenopiles</taxon>
        <taxon>Ochrophyta</taxon>
        <taxon>Bacillariophyta</taxon>
        <taxon>Coscinodiscophyceae</taxon>
        <taxon>Thalassiosirophycidae</taxon>
        <taxon>Stephanodiscales</taxon>
        <taxon>Stephanodiscaceae</taxon>
        <taxon>Cyclotella</taxon>
    </lineage>
</organism>
<dbReference type="SUPFAM" id="SSF47661">
    <property type="entry name" value="t-snare proteins"/>
    <property type="match status" value="1"/>
</dbReference>
<evidence type="ECO:0000256" key="7">
    <source>
        <dbReference type="ARBA" id="ARBA00023136"/>
    </source>
</evidence>
<protein>
    <recommendedName>
        <fullName evidence="12">t-SNARE coiled-coil homology domain-containing protein</fullName>
    </recommendedName>
</protein>
<feature type="compositionally biased region" description="Basic and acidic residues" evidence="10">
    <location>
        <begin position="27"/>
        <end position="36"/>
    </location>
</feature>
<keyword evidence="5 11" id="KW-1133">Transmembrane helix</keyword>
<dbReference type="InterPro" id="IPR010989">
    <property type="entry name" value="SNARE"/>
</dbReference>
<gene>
    <name evidence="13" type="ORF">ACHAWO_001493</name>
</gene>
<evidence type="ECO:0000256" key="11">
    <source>
        <dbReference type="SAM" id="Phobius"/>
    </source>
</evidence>
<dbReference type="CDD" id="cd15841">
    <property type="entry name" value="SNARE_Qc"/>
    <property type="match status" value="1"/>
</dbReference>
<dbReference type="AlphaFoldDB" id="A0ABD3QUX0"/>
<dbReference type="SUPFAM" id="SSF58038">
    <property type="entry name" value="SNARE fusion complex"/>
    <property type="match status" value="1"/>
</dbReference>
<feature type="region of interest" description="Disordered" evidence="10">
    <location>
        <begin position="1"/>
        <end position="102"/>
    </location>
</feature>
<keyword evidence="4" id="KW-0653">Protein transport</keyword>
<keyword evidence="9" id="KW-0175">Coiled coil</keyword>
<dbReference type="GO" id="GO:0015031">
    <property type="term" value="P:protein transport"/>
    <property type="evidence" value="ECO:0007669"/>
    <property type="project" value="UniProtKB-KW"/>
</dbReference>
<keyword evidence="14" id="KW-1185">Reference proteome</keyword>
<sequence length="368" mass="41406">MSEYSQLDSPKMSRVHPTTSAHGSSHSTHDDDDRSFRSISSKFSRASRKSIRNGELGASLISSQDHDDESSFTDRDDSFSTNNSSSNKIGAVSPNASAVPSQISSPSLYETASMAQDDPFYIFRGDLVKKLLLVEGQLEKYLEVVRTTDTATNTHEIKETKKLLKRHLKSAESTLSDLETTIRVVERNRSKFPHISDEEVRNRRSFVTDSQARIQTSKDEMQSNQVKDKLLSDEKAKLARRKALSNNSNQINQTMRQANDNDLRLREEGESSRSETMLMMQQQDDTLDGLSTAVTRVSHMAGTIHEEIETQNKMLTELEDDLVDAEEQLGVVMGKLGKLLKTRNRCQIGLILILSLIVLVLFFLVLYT</sequence>
<feature type="coiled-coil region" evidence="9">
    <location>
        <begin position="161"/>
        <end position="188"/>
    </location>
</feature>
<feature type="compositionally biased region" description="Basic and acidic residues" evidence="10">
    <location>
        <begin position="259"/>
        <end position="272"/>
    </location>
</feature>
<dbReference type="SMART" id="SM00397">
    <property type="entry name" value="t_SNARE"/>
    <property type="match status" value="1"/>
</dbReference>
<evidence type="ECO:0000256" key="5">
    <source>
        <dbReference type="ARBA" id="ARBA00022989"/>
    </source>
</evidence>
<comment type="similarity">
    <text evidence="1">Belongs to the syntaxin family.</text>
</comment>
<dbReference type="FunFam" id="1.20.58.90:FF:000004">
    <property type="entry name" value="Syntaxin 10"/>
    <property type="match status" value="1"/>
</dbReference>
<dbReference type="Gene3D" id="1.20.5.110">
    <property type="match status" value="1"/>
</dbReference>
<comment type="caution">
    <text evidence="13">The sequence shown here is derived from an EMBL/GenBank/DDBJ whole genome shotgun (WGS) entry which is preliminary data.</text>
</comment>
<keyword evidence="3 11" id="KW-0812">Transmembrane</keyword>
<dbReference type="EMBL" id="JALLPJ020000057">
    <property type="protein sequence ID" value="KAL3803989.1"/>
    <property type="molecule type" value="Genomic_DNA"/>
</dbReference>